<dbReference type="PANTHER" id="PTHR10571:SF0">
    <property type="entry name" value="UDP-N-ACETYLGLUCOSAMINE--DOLICHYL-PHOSPHATE N-ACETYLGLUCOSAMINEPHOSPHOTRANSFERASE"/>
    <property type="match status" value="1"/>
</dbReference>
<evidence type="ECO:0000256" key="18">
    <source>
        <dbReference type="ARBA" id="ARBA00045078"/>
    </source>
</evidence>
<dbReference type="PANTHER" id="PTHR10571">
    <property type="entry name" value="UDP-N-ACETYLGLUCOSAMINE--DOLICHYL-PHOSPHATE N-ACETYLGLUCOSAMINEPHOSPHOTRANSFERASE"/>
    <property type="match status" value="1"/>
</dbReference>
<evidence type="ECO:0000256" key="8">
    <source>
        <dbReference type="ARBA" id="ARBA00022679"/>
    </source>
</evidence>
<evidence type="ECO:0000256" key="16">
    <source>
        <dbReference type="ARBA" id="ARBA00033238"/>
    </source>
</evidence>
<accession>A0A2A4J509</accession>
<comment type="catalytic activity">
    <reaction evidence="18">
        <text>a di-trans,poly-cis-dolichyl phosphate + UDP-N-acetyl-alpha-D-glucosamine = an N-acetyl-alpha-D-glucosaminyl-diphospho-di-trans,poly-cis-dolichol + UMP</text>
        <dbReference type="Rhea" id="RHEA:13289"/>
        <dbReference type="Rhea" id="RHEA-COMP:19498"/>
        <dbReference type="Rhea" id="RHEA-COMP:19507"/>
        <dbReference type="ChEBI" id="CHEBI:57683"/>
        <dbReference type="ChEBI" id="CHEBI:57705"/>
        <dbReference type="ChEBI" id="CHEBI:57865"/>
        <dbReference type="ChEBI" id="CHEBI:58427"/>
        <dbReference type="EC" id="2.7.8.15"/>
    </reaction>
    <physiologicalReaction direction="left-to-right" evidence="18">
        <dbReference type="Rhea" id="RHEA:13290"/>
    </physiologicalReaction>
</comment>
<keyword evidence="11" id="KW-0256">Endoplasmic reticulum</keyword>
<reference evidence="20" key="1">
    <citation type="submission" date="2017-09" db="EMBL/GenBank/DDBJ databases">
        <title>Contemporary evolution of a Lepidopteran species, Heliothis virescens, in response to modern agricultural practices.</title>
        <authorList>
            <person name="Fritz M.L."/>
            <person name="Deyonke A.M."/>
            <person name="Papanicolaou A."/>
            <person name="Micinski S."/>
            <person name="Westbrook J."/>
            <person name="Gould F."/>
        </authorList>
    </citation>
    <scope>NUCLEOTIDE SEQUENCE [LARGE SCALE GENOMIC DNA]</scope>
    <source>
        <strain evidence="20">HvINT-</strain>
        <tissue evidence="20">Whole body</tissue>
    </source>
</reference>
<evidence type="ECO:0000256" key="3">
    <source>
        <dbReference type="ARBA" id="ARBA00004922"/>
    </source>
</evidence>
<evidence type="ECO:0000256" key="1">
    <source>
        <dbReference type="ARBA" id="ARBA00001946"/>
    </source>
</evidence>
<evidence type="ECO:0000256" key="4">
    <source>
        <dbReference type="ARBA" id="ARBA00009317"/>
    </source>
</evidence>
<evidence type="ECO:0000256" key="13">
    <source>
        <dbReference type="ARBA" id="ARBA00022989"/>
    </source>
</evidence>
<evidence type="ECO:0000256" key="9">
    <source>
        <dbReference type="ARBA" id="ARBA00022692"/>
    </source>
</evidence>
<dbReference type="EMBL" id="NWSH01003090">
    <property type="protein sequence ID" value="PCG66969.1"/>
    <property type="molecule type" value="Genomic_DNA"/>
</dbReference>
<dbReference type="STRING" id="7102.A0A2A4J509"/>
<evidence type="ECO:0000256" key="14">
    <source>
        <dbReference type="ARBA" id="ARBA00023136"/>
    </source>
</evidence>
<dbReference type="AlphaFoldDB" id="A0A2A4J509"/>
<feature type="transmembrane region" description="Helical" evidence="19">
    <location>
        <begin position="146"/>
        <end position="163"/>
    </location>
</feature>
<feature type="transmembrane region" description="Helical" evidence="19">
    <location>
        <begin position="266"/>
        <end position="288"/>
    </location>
</feature>
<keyword evidence="9 19" id="KW-0812">Transmembrane</keyword>
<dbReference type="CDD" id="cd06855">
    <property type="entry name" value="GT_GPT_euk"/>
    <property type="match status" value="1"/>
</dbReference>
<feature type="transmembrane region" description="Helical" evidence="19">
    <location>
        <begin position="6"/>
        <end position="30"/>
    </location>
</feature>
<dbReference type="UniPathway" id="UPA00378"/>
<comment type="caution">
    <text evidence="20">The sequence shown here is derived from an EMBL/GenBank/DDBJ whole genome shotgun (WGS) entry which is preliminary data.</text>
</comment>
<dbReference type="InterPro" id="IPR000715">
    <property type="entry name" value="Glycosyl_transferase_4"/>
</dbReference>
<dbReference type="Pfam" id="PF00953">
    <property type="entry name" value="Glycos_transf_4"/>
    <property type="match status" value="1"/>
</dbReference>
<dbReference type="GO" id="GO:0005789">
    <property type="term" value="C:endoplasmic reticulum membrane"/>
    <property type="evidence" value="ECO:0007669"/>
    <property type="project" value="UniProtKB-SubCell"/>
</dbReference>
<dbReference type="GO" id="GO:0006488">
    <property type="term" value="P:dolichol-linked oligosaccharide biosynthetic process"/>
    <property type="evidence" value="ECO:0007669"/>
    <property type="project" value="InterPro"/>
</dbReference>
<keyword evidence="13 19" id="KW-1133">Transmembrane helix</keyword>
<evidence type="ECO:0000256" key="6">
    <source>
        <dbReference type="ARBA" id="ARBA00017659"/>
    </source>
</evidence>
<keyword evidence="12" id="KW-0460">Magnesium</keyword>
<comment type="function">
    <text evidence="17">UDP-N-acetylglucosamine--dolichyl-phosphate N-acetylglucosaminephosphotransferase that operates in the biosynthetic pathway of dolichol-linked oligosaccharides, the glycan precursors employed in protein asparagine (N)-glycosylation. The assembly of dolichol-linked oligosaccharides begins on the cytosolic side of the endoplasmic reticulum membrane and finishes in its lumen. The sequential addition of sugars to dolichol pyrophosphate produces dolichol-linked oligosaccharides containing fourteen sugars, including two GlcNAcs, nine mannoses and three glucoses. Once assembled, the oligosaccharide is transferred from the lipid to nascent proteins by oligosaccharyltransferases. Catalyzes the initial step of dolichol-linked oligosaccharide biosynthesis, transfering GlcNAc-1-P from cytosolic UDP-GlcNAc onto the carrier lipid dolichyl phosphate (P-dolichol), yielding GlcNAc-P-P-dolichol embedded in the cytoplasmic leaflet of the endoplasmic reticulum membrane.</text>
</comment>
<feature type="transmembrane region" description="Helical" evidence="19">
    <location>
        <begin position="366"/>
        <end position="388"/>
    </location>
</feature>
<dbReference type="GO" id="GO:0003975">
    <property type="term" value="F:UDP-N-acetylglucosamine-dolichyl-phosphate N-acetylglucosaminephosphotransferase activity"/>
    <property type="evidence" value="ECO:0007669"/>
    <property type="project" value="UniProtKB-EC"/>
</dbReference>
<comment type="pathway">
    <text evidence="3">Protein modification; protein glycosylation.</text>
</comment>
<keyword evidence="7" id="KW-0328">Glycosyltransferase</keyword>
<feature type="transmembrane region" description="Helical" evidence="19">
    <location>
        <begin position="86"/>
        <end position="105"/>
    </location>
</feature>
<dbReference type="GO" id="GO:0016757">
    <property type="term" value="F:glycosyltransferase activity"/>
    <property type="evidence" value="ECO:0007669"/>
    <property type="project" value="UniProtKB-KW"/>
</dbReference>
<feature type="transmembrane region" description="Helical" evidence="19">
    <location>
        <begin position="239"/>
        <end position="260"/>
    </location>
</feature>
<dbReference type="InterPro" id="IPR033895">
    <property type="entry name" value="GPT"/>
</dbReference>
<feature type="transmembrane region" description="Helical" evidence="19">
    <location>
        <begin position="211"/>
        <end position="230"/>
    </location>
</feature>
<name>A0A2A4J509_HELVI</name>
<evidence type="ECO:0000256" key="19">
    <source>
        <dbReference type="SAM" id="Phobius"/>
    </source>
</evidence>
<sequence length="396" mass="44710">MWEILILLILSAVAFFITDELIPNLSDLFVKAGLFGIDLCKTNKKKIPEAIGVVSGCVFLVTSFIFIPIVFGNGLMDTQHFPHNEFAELLAGLLSICCMLLLGFADDVLDLRWRYKLLLPTVASLPLLVVYYVNFNSTTFVVPIPLRQWLGISVNIGVLYYIYMGMLAVFCTNAINILAGINGLEVGQSVIIALSIIIFDIIELRGDQFKAHTFSLHIMIPYFATTLALLKHNWYPSKVFVGDTFCYVSGMTFAVVAILSHFSKTVLLFFLPQIINFLYSVPQLFHIIPCPRHRLPKYSEETDLLHASRTIISKKEMTALTRLILRVLTILHLVDKVEDEESITINNMTLINLFLIKLGPVSEVHLTTYLMAFQVLCTCIAFVIRYPLASYFYDSL</sequence>
<protein>
    <recommendedName>
        <fullName evidence="6">UDP-N-acetylglucosamine--dolichyl-phosphate N-acetylglucosaminephosphotransferase</fullName>
        <ecNumber evidence="5">2.7.8.15</ecNumber>
    </recommendedName>
    <alternativeName>
        <fullName evidence="15">GlcNAc-1-P transferase</fullName>
    </alternativeName>
    <alternativeName>
        <fullName evidence="16">N-acetylglucosamine-1-phosphate transferase</fullName>
    </alternativeName>
</protein>
<comment type="subcellular location">
    <subcellularLocation>
        <location evidence="2">Endoplasmic reticulum membrane</location>
        <topology evidence="2">Multi-pass membrane protein</topology>
    </subcellularLocation>
</comment>
<dbReference type="EC" id="2.7.8.15" evidence="5"/>
<evidence type="ECO:0000256" key="2">
    <source>
        <dbReference type="ARBA" id="ARBA00004477"/>
    </source>
</evidence>
<evidence type="ECO:0000256" key="7">
    <source>
        <dbReference type="ARBA" id="ARBA00022676"/>
    </source>
</evidence>
<evidence type="ECO:0000256" key="15">
    <source>
        <dbReference type="ARBA" id="ARBA00029567"/>
    </source>
</evidence>
<dbReference type="GO" id="GO:0046872">
    <property type="term" value="F:metal ion binding"/>
    <property type="evidence" value="ECO:0007669"/>
    <property type="project" value="UniProtKB-KW"/>
</dbReference>
<feature type="transmembrane region" description="Helical" evidence="19">
    <location>
        <begin position="117"/>
        <end position="134"/>
    </location>
</feature>
<comment type="cofactor">
    <cofactor evidence="1">
        <name>Mg(2+)</name>
        <dbReference type="ChEBI" id="CHEBI:18420"/>
    </cofactor>
</comment>
<comment type="similarity">
    <text evidence="4">Belongs to the glycosyltransferase 4 family.</text>
</comment>
<keyword evidence="8" id="KW-0808">Transferase</keyword>
<feature type="transmembrane region" description="Helical" evidence="19">
    <location>
        <begin position="50"/>
        <end position="71"/>
    </location>
</feature>
<evidence type="ECO:0000256" key="5">
    <source>
        <dbReference type="ARBA" id="ARBA00013225"/>
    </source>
</evidence>
<feature type="transmembrane region" description="Helical" evidence="19">
    <location>
        <begin position="175"/>
        <end position="199"/>
    </location>
</feature>
<organism evidence="20">
    <name type="scientific">Heliothis virescens</name>
    <name type="common">Tobacco budworm moth</name>
    <dbReference type="NCBI Taxonomy" id="7102"/>
    <lineage>
        <taxon>Eukaryota</taxon>
        <taxon>Metazoa</taxon>
        <taxon>Ecdysozoa</taxon>
        <taxon>Arthropoda</taxon>
        <taxon>Hexapoda</taxon>
        <taxon>Insecta</taxon>
        <taxon>Pterygota</taxon>
        <taxon>Neoptera</taxon>
        <taxon>Endopterygota</taxon>
        <taxon>Lepidoptera</taxon>
        <taxon>Glossata</taxon>
        <taxon>Ditrysia</taxon>
        <taxon>Noctuoidea</taxon>
        <taxon>Noctuidae</taxon>
        <taxon>Heliothinae</taxon>
        <taxon>Heliothis</taxon>
    </lineage>
</organism>
<evidence type="ECO:0000256" key="10">
    <source>
        <dbReference type="ARBA" id="ARBA00022723"/>
    </source>
</evidence>
<evidence type="ECO:0000256" key="11">
    <source>
        <dbReference type="ARBA" id="ARBA00022824"/>
    </source>
</evidence>
<proteinExistence type="inferred from homology"/>
<keyword evidence="10" id="KW-0479">Metal-binding</keyword>
<gene>
    <name evidence="20" type="ORF">B5V51_7016</name>
</gene>
<evidence type="ECO:0000256" key="17">
    <source>
        <dbReference type="ARBA" id="ARBA00044717"/>
    </source>
</evidence>
<evidence type="ECO:0000256" key="12">
    <source>
        <dbReference type="ARBA" id="ARBA00022842"/>
    </source>
</evidence>
<evidence type="ECO:0000313" key="20">
    <source>
        <dbReference type="EMBL" id="PCG66969.1"/>
    </source>
</evidence>
<keyword evidence="14 19" id="KW-0472">Membrane</keyword>